<keyword evidence="2" id="KW-1185">Reference proteome</keyword>
<evidence type="ECO:0000313" key="1">
    <source>
        <dbReference type="EMBL" id="BDE06297.1"/>
    </source>
</evidence>
<dbReference type="KEGG" id="vab:WPS_15730"/>
<evidence type="ECO:0000313" key="2">
    <source>
        <dbReference type="Proteomes" id="UP001317532"/>
    </source>
</evidence>
<protein>
    <submittedName>
        <fullName evidence="1">Uncharacterized protein</fullName>
    </submittedName>
</protein>
<dbReference type="AlphaFoldDB" id="A0AAN2CA52"/>
<proteinExistence type="predicted"/>
<reference evidence="1 2" key="1">
    <citation type="journal article" date="2022" name="ISME Commun">
        <title>Vulcanimicrobium alpinus gen. nov. sp. nov., the first cultivated representative of the candidate phylum 'Eremiobacterota', is a metabolically versatile aerobic anoxygenic phototroph.</title>
        <authorList>
            <person name="Yabe S."/>
            <person name="Muto K."/>
            <person name="Abe K."/>
            <person name="Yokota A."/>
            <person name="Staudigel H."/>
            <person name="Tebo B.M."/>
        </authorList>
    </citation>
    <scope>NUCLEOTIDE SEQUENCE [LARGE SCALE GENOMIC DNA]</scope>
    <source>
        <strain evidence="1 2">WC8-2</strain>
    </source>
</reference>
<name>A0AAN2CA52_UNVUL</name>
<dbReference type="Proteomes" id="UP001317532">
    <property type="component" value="Chromosome"/>
</dbReference>
<organism evidence="1 2">
    <name type="scientific">Vulcanimicrobium alpinum</name>
    <dbReference type="NCBI Taxonomy" id="3016050"/>
    <lineage>
        <taxon>Bacteria</taxon>
        <taxon>Bacillati</taxon>
        <taxon>Vulcanimicrobiota</taxon>
        <taxon>Vulcanimicrobiia</taxon>
        <taxon>Vulcanimicrobiales</taxon>
        <taxon>Vulcanimicrobiaceae</taxon>
        <taxon>Vulcanimicrobium</taxon>
    </lineage>
</organism>
<sequence>MQLTNSAAIVANIGFHYTPISLNTQEFGGLDDVSHPVVFASASDPLVTAQCVQYCSGWSTSYSPGVTGGFGQIRIPAKARPSGSTDHHLAVIQPDGTEIDMWAVIPPSRDWQTGDTIQFGDGQNQGNFYTGEGQAGLSGTASNAATAGGAALAAGLIRESELASHLIPHALFLASGCVGVAHVYPAIQNGDNTCNGSGAQVPFGAHFWFSMSDSAIDGLSNVSTDQKTILHALHQYGGYVMDSGGNTTLAYTDGIAAYLEDGTQFSPFGVTPPLDSYARSVGWPTQMVQVMEYYQSDNSGLNWAQFFQILDPCYAQKTC</sequence>
<gene>
    <name evidence="1" type="ORF">WPS_15730</name>
</gene>
<dbReference type="EMBL" id="AP025523">
    <property type="protein sequence ID" value="BDE06297.1"/>
    <property type="molecule type" value="Genomic_DNA"/>
</dbReference>
<accession>A0AAN2CA52</accession>